<comment type="similarity">
    <text evidence="3">Belongs to the translin family.</text>
</comment>
<dbReference type="InterPro" id="IPR036081">
    <property type="entry name" value="Translin_sf"/>
</dbReference>
<reference evidence="17" key="1">
    <citation type="submission" date="2022-10" db="UniProtKB">
        <authorList>
            <consortium name="EnsemblMetazoa"/>
        </authorList>
    </citation>
    <scope>IDENTIFICATION</scope>
</reference>
<keyword evidence="11" id="KW-0238">DNA-binding</keyword>
<dbReference type="InterPro" id="IPR016069">
    <property type="entry name" value="Translin_C"/>
</dbReference>
<evidence type="ECO:0000256" key="10">
    <source>
        <dbReference type="ARBA" id="ARBA00022884"/>
    </source>
</evidence>
<keyword evidence="9" id="KW-0378">Hydrolase</keyword>
<evidence type="ECO:0000256" key="3">
    <source>
        <dbReference type="ARBA" id="ARBA00005902"/>
    </source>
</evidence>
<dbReference type="Proteomes" id="UP000015103">
    <property type="component" value="Unassembled WGS sequence"/>
</dbReference>
<comment type="function">
    <text evidence="13">DNA-binding protein that specifically recognizes consensus sequences at the breakpoint junctions in chromosomal translocations, mostly involving immunoglobulin (Ig)/T-cell receptor gene segments. Seems to recognize single-stranded DNA ends generated by staggered breaks occurring at recombination hot spots.</text>
</comment>
<sequence length="232" mass="26648">MTTENKIVDLFAGFQKNLNEEQNLREKIRDVIKEIEEVSRELATVLQGIHLEKSATEVPQILVKSKTLLSDASKRFVELSTIIPNGEYYKYHDHWRWVAQKLVFDIALIQFLQDGELATKEFVASQLNLKTDRLEGFHLDLEDYLHGLLQLASELSRLAVTSATSGDYSKPLQISQFVTELNAGFRLINFKNDSLRKHYDGLKYDLKKIEEVVYDISIRGLKPSTNNDCDNV</sequence>
<dbReference type="Gene3D" id="1.20.58.190">
    <property type="entry name" value="Translin, domain 1"/>
    <property type="match status" value="1"/>
</dbReference>
<comment type="function">
    <text evidence="14">Exhibits both single-stranded and double-stranded endoribonuclease activity. May act as an activator of RNA-induced silencing complex (RISC) by facilitating endonucleolytic cleavage of the siRNA passenger strand.</text>
</comment>
<dbReference type="GO" id="GO:0016787">
    <property type="term" value="F:hydrolase activity"/>
    <property type="evidence" value="ECO:0007669"/>
    <property type="project" value="UniProtKB-KW"/>
</dbReference>
<proteinExistence type="inferred from homology"/>
<comment type="subunit">
    <text evidence="4">Ring-shaped heterooctamer of six TSN and two TSNAX subunits, DNA/RNA binding occurs inside the ring.</text>
</comment>
<dbReference type="Pfam" id="PF01997">
    <property type="entry name" value="Translin"/>
    <property type="match status" value="1"/>
</dbReference>
<dbReference type="GO" id="GO:0043565">
    <property type="term" value="F:sequence-specific DNA binding"/>
    <property type="evidence" value="ECO:0007669"/>
    <property type="project" value="InterPro"/>
</dbReference>
<dbReference type="SUPFAM" id="SSF74784">
    <property type="entry name" value="Translin"/>
    <property type="match status" value="1"/>
</dbReference>
<evidence type="ECO:0000313" key="17">
    <source>
        <dbReference type="EnsemblMetazoa" id="RPRC017678-PA"/>
    </source>
</evidence>
<evidence type="ECO:0000256" key="8">
    <source>
        <dbReference type="ARBA" id="ARBA00022759"/>
    </source>
</evidence>
<dbReference type="FunFam" id="1.20.58.190:FF:000001">
    <property type="entry name" value="Translin"/>
    <property type="match status" value="1"/>
</dbReference>
<dbReference type="InterPro" id="IPR033956">
    <property type="entry name" value="Translin"/>
</dbReference>
<accession>A0A905QWJ7</accession>
<evidence type="ECO:0000256" key="4">
    <source>
        <dbReference type="ARBA" id="ARBA00011685"/>
    </source>
</evidence>
<dbReference type="GO" id="GO:0004519">
    <property type="term" value="F:endonuclease activity"/>
    <property type="evidence" value="ECO:0007669"/>
    <property type="project" value="UniProtKB-KW"/>
</dbReference>
<dbReference type="PANTHER" id="PTHR10741">
    <property type="entry name" value="TRANSLIN AND TRANSLIN ASSOCIATED PROTEIN X"/>
    <property type="match status" value="1"/>
</dbReference>
<dbReference type="InterPro" id="IPR002848">
    <property type="entry name" value="Translin_fam"/>
</dbReference>
<keyword evidence="18" id="KW-1185">Reference proteome</keyword>
<dbReference type="EMBL" id="ACPB03000354">
    <property type="status" value="NOT_ANNOTATED_CDS"/>
    <property type="molecule type" value="Genomic_DNA"/>
</dbReference>
<feature type="binding site" evidence="16">
    <location>
        <position position="154"/>
    </location>
    <ligand>
        <name>Mg(2+)</name>
        <dbReference type="ChEBI" id="CHEBI:18420"/>
    </ligand>
</feature>
<dbReference type="GO" id="GO:0016070">
    <property type="term" value="P:RNA metabolic process"/>
    <property type="evidence" value="ECO:0007669"/>
    <property type="project" value="InterPro"/>
</dbReference>
<evidence type="ECO:0000256" key="16">
    <source>
        <dbReference type="PIRSR" id="PIRSR602848-1"/>
    </source>
</evidence>
<dbReference type="RefSeq" id="XP_073980925.1">
    <property type="nucleotide sequence ID" value="XM_074124824.1"/>
</dbReference>
<dbReference type="AlphaFoldDB" id="A0A905QWJ7"/>
<evidence type="ECO:0000256" key="11">
    <source>
        <dbReference type="ARBA" id="ARBA00023125"/>
    </source>
</evidence>
<dbReference type="GO" id="GO:0005737">
    <property type="term" value="C:cytoplasm"/>
    <property type="evidence" value="ECO:0007669"/>
    <property type="project" value="UniProtKB-SubCell"/>
</dbReference>
<evidence type="ECO:0000256" key="9">
    <source>
        <dbReference type="ARBA" id="ARBA00022801"/>
    </source>
</evidence>
<organism evidence="17 18">
    <name type="scientific">Rhodnius prolixus</name>
    <name type="common">Triatomid bug</name>
    <dbReference type="NCBI Taxonomy" id="13249"/>
    <lineage>
        <taxon>Eukaryota</taxon>
        <taxon>Metazoa</taxon>
        <taxon>Ecdysozoa</taxon>
        <taxon>Arthropoda</taxon>
        <taxon>Hexapoda</taxon>
        <taxon>Insecta</taxon>
        <taxon>Pterygota</taxon>
        <taxon>Neoptera</taxon>
        <taxon>Paraneoptera</taxon>
        <taxon>Hemiptera</taxon>
        <taxon>Heteroptera</taxon>
        <taxon>Panheteroptera</taxon>
        <taxon>Cimicomorpha</taxon>
        <taxon>Reduviidae</taxon>
        <taxon>Triatominae</taxon>
        <taxon>Rhodnius</taxon>
    </lineage>
</organism>
<evidence type="ECO:0000256" key="13">
    <source>
        <dbReference type="ARBA" id="ARBA00025374"/>
    </source>
</evidence>
<evidence type="ECO:0000256" key="12">
    <source>
        <dbReference type="ARBA" id="ARBA00023242"/>
    </source>
</evidence>
<dbReference type="EnsemblMetazoa" id="RPRC017678-RA">
    <property type="protein sequence ID" value="RPRC017678-PA"/>
    <property type="gene ID" value="RPRC017678"/>
</dbReference>
<evidence type="ECO:0000256" key="1">
    <source>
        <dbReference type="ARBA" id="ARBA00004123"/>
    </source>
</evidence>
<evidence type="ECO:0000313" key="18">
    <source>
        <dbReference type="Proteomes" id="UP000015103"/>
    </source>
</evidence>
<evidence type="ECO:0000256" key="15">
    <source>
        <dbReference type="ARBA" id="ARBA00030513"/>
    </source>
</evidence>
<dbReference type="GO" id="GO:0003697">
    <property type="term" value="F:single-stranded DNA binding"/>
    <property type="evidence" value="ECO:0007669"/>
    <property type="project" value="InterPro"/>
</dbReference>
<dbReference type="GO" id="GO:0005634">
    <property type="term" value="C:nucleus"/>
    <property type="evidence" value="ECO:0007669"/>
    <property type="project" value="UniProtKB-SubCell"/>
</dbReference>
<dbReference type="RefSeq" id="XP_073980926.1">
    <property type="nucleotide sequence ID" value="XM_074124825.1"/>
</dbReference>
<evidence type="ECO:0000256" key="5">
    <source>
        <dbReference type="ARBA" id="ARBA00022196"/>
    </source>
</evidence>
<evidence type="ECO:0000256" key="2">
    <source>
        <dbReference type="ARBA" id="ARBA00004496"/>
    </source>
</evidence>
<dbReference type="CDD" id="cd14819">
    <property type="entry name" value="Translin"/>
    <property type="match status" value="1"/>
</dbReference>
<dbReference type="GO" id="GO:0046872">
    <property type="term" value="F:metal ion binding"/>
    <property type="evidence" value="ECO:0007669"/>
    <property type="project" value="UniProtKB-KW"/>
</dbReference>
<dbReference type="FunFam" id="1.20.58.200:FF:000002">
    <property type="entry name" value="Putative translin"/>
    <property type="match status" value="1"/>
</dbReference>
<comment type="subcellular location">
    <subcellularLocation>
        <location evidence="2">Cytoplasm</location>
    </subcellularLocation>
    <subcellularLocation>
        <location evidence="1">Nucleus</location>
    </subcellularLocation>
</comment>
<protein>
    <recommendedName>
        <fullName evidence="5">Translin</fullName>
    </recommendedName>
    <alternativeName>
        <fullName evidence="15">Component 3 of promoter of RISC</fullName>
    </alternativeName>
</protein>
<dbReference type="GeneID" id="141452547"/>
<evidence type="ECO:0000256" key="7">
    <source>
        <dbReference type="ARBA" id="ARBA00022722"/>
    </source>
</evidence>
<name>A0A905QWJ7_RHOPR</name>
<keyword evidence="7" id="KW-0540">Nuclease</keyword>
<dbReference type="Gene3D" id="1.20.58.200">
    <property type="entry name" value="Translin, domain 2"/>
    <property type="match status" value="1"/>
</dbReference>
<keyword evidence="16" id="KW-0479">Metal-binding</keyword>
<dbReference type="RefSeq" id="XP_073980924.1">
    <property type="nucleotide sequence ID" value="XM_074124823.1"/>
</dbReference>
<keyword evidence="8" id="KW-0255">Endonuclease</keyword>
<dbReference type="InterPro" id="IPR016068">
    <property type="entry name" value="Translin_N"/>
</dbReference>
<keyword evidence="16" id="KW-0460">Magnesium</keyword>
<keyword evidence="12" id="KW-0539">Nucleus</keyword>
<evidence type="ECO:0000256" key="14">
    <source>
        <dbReference type="ARBA" id="ARBA00025410"/>
    </source>
</evidence>
<keyword evidence="10" id="KW-0694">RNA-binding</keyword>
<keyword evidence="6" id="KW-0963">Cytoplasm</keyword>
<evidence type="ECO:0000256" key="6">
    <source>
        <dbReference type="ARBA" id="ARBA00022490"/>
    </source>
</evidence>
<dbReference type="GO" id="GO:0003723">
    <property type="term" value="F:RNA binding"/>
    <property type="evidence" value="ECO:0007669"/>
    <property type="project" value="UniProtKB-KW"/>
</dbReference>